<comment type="caution">
    <text evidence="1">The sequence shown here is derived from an EMBL/GenBank/DDBJ whole genome shotgun (WGS) entry which is preliminary data.</text>
</comment>
<protein>
    <recommendedName>
        <fullName evidence="3">TerB family tellurite resistance protein</fullName>
    </recommendedName>
</protein>
<dbReference type="AlphaFoldDB" id="A0A3S2UK78"/>
<dbReference type="EMBL" id="SACK01000008">
    <property type="protein sequence ID" value="RVT98454.1"/>
    <property type="molecule type" value="Genomic_DNA"/>
</dbReference>
<reference evidence="1 2" key="1">
    <citation type="submission" date="2019-01" db="EMBL/GenBank/DDBJ databases">
        <authorList>
            <person name="Chen W.-M."/>
        </authorList>
    </citation>
    <scope>NUCLEOTIDE SEQUENCE [LARGE SCALE GENOMIC DNA]</scope>
    <source>
        <strain evidence="1 2">YBJ-36</strain>
    </source>
</reference>
<sequence length="226" mass="25828">MSNISKKAGALRRQSRKLLAFAMVTAGMSGQLAFGQTFSEWFKQKSTQKKYLLQQISALLVYRQNAQKGYQIAKGGLGSISGYLGREFQLHDTYYKKLKTASTAVRNEPRVKAILRWQQDIIHRMRALHQEPGLTAGERQYIGAVGAALLGNCEGLLYDLDVVLSDDRTAMSDEERLRQIGRLYLDMQENYRFASTFHQQVLLFSRSRQHEIIDAKQIKTFYGNDH</sequence>
<name>A0A3S2UK78_9SPHI</name>
<dbReference type="Proteomes" id="UP000282759">
    <property type="component" value="Unassembled WGS sequence"/>
</dbReference>
<keyword evidence="2" id="KW-1185">Reference proteome</keyword>
<gene>
    <name evidence="1" type="ORF">EOD41_16830</name>
</gene>
<dbReference type="RefSeq" id="WP_127707065.1">
    <property type="nucleotide sequence ID" value="NZ_SACK01000008.1"/>
</dbReference>
<proteinExistence type="predicted"/>
<accession>A0A3S2UK78</accession>
<evidence type="ECO:0000313" key="2">
    <source>
        <dbReference type="Proteomes" id="UP000282759"/>
    </source>
</evidence>
<organism evidence="1 2">
    <name type="scientific">Mucilaginibacter limnophilus</name>
    <dbReference type="NCBI Taxonomy" id="1932778"/>
    <lineage>
        <taxon>Bacteria</taxon>
        <taxon>Pseudomonadati</taxon>
        <taxon>Bacteroidota</taxon>
        <taxon>Sphingobacteriia</taxon>
        <taxon>Sphingobacteriales</taxon>
        <taxon>Sphingobacteriaceae</taxon>
        <taxon>Mucilaginibacter</taxon>
    </lineage>
</organism>
<evidence type="ECO:0008006" key="3">
    <source>
        <dbReference type="Google" id="ProtNLM"/>
    </source>
</evidence>
<evidence type="ECO:0000313" key="1">
    <source>
        <dbReference type="EMBL" id="RVT98454.1"/>
    </source>
</evidence>
<dbReference type="OrthoDB" id="673795at2"/>